<proteinExistence type="predicted"/>
<dbReference type="Proteomes" id="UP000275267">
    <property type="component" value="Unassembled WGS sequence"/>
</dbReference>
<protein>
    <recommendedName>
        <fullName evidence="1">At1g61320/AtMIF1 LRR domain-containing protein</fullName>
    </recommendedName>
</protein>
<comment type="caution">
    <text evidence="2">The sequence shown here is derived from an EMBL/GenBank/DDBJ whole genome shotgun (WGS) entry which is preliminary data.</text>
</comment>
<reference evidence="3" key="1">
    <citation type="journal article" date="2019" name="Nat. Commun.">
        <title>The genome of broomcorn millet.</title>
        <authorList>
            <person name="Zou C."/>
            <person name="Miki D."/>
            <person name="Li D."/>
            <person name="Tang Q."/>
            <person name="Xiao L."/>
            <person name="Rajput S."/>
            <person name="Deng P."/>
            <person name="Jia W."/>
            <person name="Huang R."/>
            <person name="Zhang M."/>
            <person name="Sun Y."/>
            <person name="Hu J."/>
            <person name="Fu X."/>
            <person name="Schnable P.S."/>
            <person name="Li F."/>
            <person name="Zhang H."/>
            <person name="Feng B."/>
            <person name="Zhu X."/>
            <person name="Liu R."/>
            <person name="Schnable J.C."/>
            <person name="Zhu J.-K."/>
            <person name="Zhang H."/>
        </authorList>
    </citation>
    <scope>NUCLEOTIDE SEQUENCE [LARGE SCALE GENOMIC DNA]</scope>
</reference>
<keyword evidence="3" id="KW-1185">Reference proteome</keyword>
<gene>
    <name evidence="2" type="ORF">C2845_PM13G01030</name>
</gene>
<dbReference type="InterPro" id="IPR055357">
    <property type="entry name" value="LRR_At1g61320_AtMIF1"/>
</dbReference>
<dbReference type="Pfam" id="PF23622">
    <property type="entry name" value="LRR_At1g61320_AtMIF1"/>
    <property type="match status" value="1"/>
</dbReference>
<evidence type="ECO:0000259" key="1">
    <source>
        <dbReference type="Pfam" id="PF23622"/>
    </source>
</evidence>
<dbReference type="OrthoDB" id="647634at2759"/>
<dbReference type="InterPro" id="IPR053772">
    <property type="entry name" value="At1g61320/At1g61330-like"/>
</dbReference>
<dbReference type="PANTHER" id="PTHR34145:SF28">
    <property type="entry name" value="F-BOX DOMAIN-CONTAINING PROTEIN"/>
    <property type="match status" value="1"/>
</dbReference>
<organism evidence="2 3">
    <name type="scientific">Panicum miliaceum</name>
    <name type="common">Proso millet</name>
    <name type="synonym">Broomcorn millet</name>
    <dbReference type="NCBI Taxonomy" id="4540"/>
    <lineage>
        <taxon>Eukaryota</taxon>
        <taxon>Viridiplantae</taxon>
        <taxon>Streptophyta</taxon>
        <taxon>Embryophyta</taxon>
        <taxon>Tracheophyta</taxon>
        <taxon>Spermatophyta</taxon>
        <taxon>Magnoliopsida</taxon>
        <taxon>Liliopsida</taxon>
        <taxon>Poales</taxon>
        <taxon>Poaceae</taxon>
        <taxon>PACMAD clade</taxon>
        <taxon>Panicoideae</taxon>
        <taxon>Panicodae</taxon>
        <taxon>Paniceae</taxon>
        <taxon>Panicinae</taxon>
        <taxon>Panicum</taxon>
        <taxon>Panicum sect. Panicum</taxon>
    </lineage>
</organism>
<name>A0A3L6RJT1_PANMI</name>
<evidence type="ECO:0000313" key="2">
    <source>
        <dbReference type="EMBL" id="RLN04790.1"/>
    </source>
</evidence>
<accession>A0A3L6RJT1</accession>
<dbReference type="PANTHER" id="PTHR34145">
    <property type="entry name" value="OS02G0105600 PROTEIN"/>
    <property type="match status" value="1"/>
</dbReference>
<sequence>MEHESVVGSPSDLRQIPDHQHCRLRDVKMTGISSTKSLVELACYIAKNAVSLERLALDTLYGLRCPGGDDPRRIRCSYKEDAVLQDAARAAAAIRVCVEGKVASTVELGVLGPCTRCHARWRMVAGADAV</sequence>
<feature type="domain" description="At1g61320/AtMIF1 LRR" evidence="1">
    <location>
        <begin position="1"/>
        <end position="115"/>
    </location>
</feature>
<evidence type="ECO:0000313" key="3">
    <source>
        <dbReference type="Proteomes" id="UP000275267"/>
    </source>
</evidence>
<dbReference type="AlphaFoldDB" id="A0A3L6RJT1"/>
<dbReference type="STRING" id="4540.A0A3L6RJT1"/>
<dbReference type="EMBL" id="PQIB02000008">
    <property type="protein sequence ID" value="RLN04790.1"/>
    <property type="molecule type" value="Genomic_DNA"/>
</dbReference>